<evidence type="ECO:0000313" key="2">
    <source>
        <dbReference type="Proteomes" id="UP001319921"/>
    </source>
</evidence>
<organism evidence="1 2">
    <name type="scientific">Saccharolobus caldissimus</name>
    <dbReference type="NCBI Taxonomy" id="1702097"/>
    <lineage>
        <taxon>Archaea</taxon>
        <taxon>Thermoproteota</taxon>
        <taxon>Thermoprotei</taxon>
        <taxon>Sulfolobales</taxon>
        <taxon>Sulfolobaceae</taxon>
        <taxon>Saccharolobus</taxon>
    </lineage>
</organism>
<protein>
    <submittedName>
        <fullName evidence="1">Uncharacterized protein</fullName>
    </submittedName>
</protein>
<dbReference type="EMBL" id="AP025226">
    <property type="protein sequence ID" value="BDB97995.1"/>
    <property type="molecule type" value="Genomic_DNA"/>
</dbReference>
<dbReference type="Proteomes" id="UP001319921">
    <property type="component" value="Chromosome"/>
</dbReference>
<sequence>MWIIIRVRMSELKEYLKKKGFSLLEEGEVERVIMDDYNFLIVNKLAILLPIPLPTGKETLDDLISMGIKYARAARISQGLGSPLEYKLDGTTIYIIKRYQNRQDLESGIIKALEGIESLRYFI</sequence>
<keyword evidence="2" id="KW-1185">Reference proteome</keyword>
<proteinExistence type="predicted"/>
<reference evidence="1 2" key="1">
    <citation type="journal article" date="2022" name="Microbiol. Resour. Announc.">
        <title>Complete Genome Sequence of the Hyperthermophilic and Acidophilic Archaeon Saccharolobus caldissimus Strain HS-3T.</title>
        <authorList>
            <person name="Sakai H.D."/>
            <person name="Kurosawa N."/>
        </authorList>
    </citation>
    <scope>NUCLEOTIDE SEQUENCE [LARGE SCALE GENOMIC DNA]</scope>
    <source>
        <strain evidence="1 2">JCM32116</strain>
    </source>
</reference>
<gene>
    <name evidence="1" type="ORF">SACC_10120</name>
</gene>
<name>A0AAQ4CQB4_9CREN</name>
<dbReference type="AlphaFoldDB" id="A0AAQ4CQB4"/>
<dbReference type="KEGG" id="scas:SACC_10120"/>
<accession>A0AAQ4CQB4</accession>
<evidence type="ECO:0000313" key="1">
    <source>
        <dbReference type="EMBL" id="BDB97995.1"/>
    </source>
</evidence>
<dbReference type="RefSeq" id="WP_229572558.1">
    <property type="nucleotide sequence ID" value="NZ_AP025226.1"/>
</dbReference>
<dbReference type="GeneID" id="68865757"/>